<sequence length="529" mass="56719">MFDDELAMLGESFTRLGHMRTGVTQRGGRADEPTLTAVLTATERLRRAADALELAVIGHAVRWGEERGPDGIFRPVHLPSGHVAEFAAEAVALVTRDSLHETDRRCDLGARALTDLRPIADLVAAGEITTNALAIVAKETRDACPEAVAAVIKHLLGPLRGKPGTRRIIEFDHRELRKAARRILERVEPELLDERAARNRRDKLDVRFSPGPVGCADMYATLPTELAVVLKEAIEQAAARRRELDSGMTVGASRAHGLADLALRGVDVVANVRLGIPIITSAASRLTFAPFGGGEGGSTVGQDLHGPTSRAGRFVTGEGADAVDVIPEEWAGDAVTSQVPTTLGPGGQQSWISGCEIPGVGFIPADAVAAIVSNVETRVSRALIDARTGVLVETSNPRYVVPDSMREFVGARDGTCRMWACNRRVLGGRPVGNADLDHALPYPEGTSSPSNLSGLCRHHHRLKHSARWTHTLHPDGRTEWISPSGVSADTFPTMWVHAEDEGEENSPPAEGAKTTVRDRDGELAMAPPF</sequence>
<name>A0ABZ2FDS6_9MICO</name>
<gene>
    <name evidence="2" type="ORF">N5P18_00310</name>
</gene>
<protein>
    <submittedName>
        <fullName evidence="2">HNH endonuclease</fullName>
    </submittedName>
</protein>
<dbReference type="Proteomes" id="UP001381003">
    <property type="component" value="Chromosome"/>
</dbReference>
<keyword evidence="3" id="KW-1185">Reference proteome</keyword>
<keyword evidence="2" id="KW-0378">Hydrolase</keyword>
<dbReference type="GO" id="GO:0004519">
    <property type="term" value="F:endonuclease activity"/>
    <property type="evidence" value="ECO:0007669"/>
    <property type="project" value="UniProtKB-KW"/>
</dbReference>
<evidence type="ECO:0000313" key="2">
    <source>
        <dbReference type="EMBL" id="WWF05351.1"/>
    </source>
</evidence>
<organism evidence="2 3">
    <name type="scientific">Janibacter terrae</name>
    <dbReference type="NCBI Taxonomy" id="103817"/>
    <lineage>
        <taxon>Bacteria</taxon>
        <taxon>Bacillati</taxon>
        <taxon>Actinomycetota</taxon>
        <taxon>Actinomycetes</taxon>
        <taxon>Micrococcales</taxon>
        <taxon>Intrasporangiaceae</taxon>
        <taxon>Janibacter</taxon>
    </lineage>
</organism>
<dbReference type="EMBL" id="CP104874">
    <property type="protein sequence ID" value="WWF05351.1"/>
    <property type="molecule type" value="Genomic_DNA"/>
</dbReference>
<dbReference type="InterPro" id="IPR003615">
    <property type="entry name" value="HNH_nuc"/>
</dbReference>
<dbReference type="CDD" id="cd00085">
    <property type="entry name" value="HNHc"/>
    <property type="match status" value="1"/>
</dbReference>
<accession>A0ABZ2FDS6</accession>
<keyword evidence="2" id="KW-0540">Nuclease</keyword>
<proteinExistence type="predicted"/>
<keyword evidence="2" id="KW-0255">Endonuclease</keyword>
<feature type="region of interest" description="Disordered" evidence="1">
    <location>
        <begin position="499"/>
        <end position="529"/>
    </location>
</feature>
<reference evidence="2 3" key="1">
    <citation type="submission" date="2022-09" db="EMBL/GenBank/DDBJ databases">
        <title>Complete genome sequence of Janibacter terrae strain COS04-44, PCL-degrading bacteria isolated from oil spilled coast.</title>
        <authorList>
            <person name="Park H."/>
            <person name="Kim J.Y."/>
            <person name="An S.H."/>
            <person name="Lee C.M."/>
            <person name="Weon H.-Y."/>
        </authorList>
    </citation>
    <scope>NUCLEOTIDE SEQUENCE [LARGE SCALE GENOMIC DNA]</scope>
    <source>
        <strain evidence="2 3">COS04-44</strain>
    </source>
</reference>
<evidence type="ECO:0000256" key="1">
    <source>
        <dbReference type="SAM" id="MobiDB-lite"/>
    </source>
</evidence>
<dbReference type="RefSeq" id="WP_338538353.1">
    <property type="nucleotide sequence ID" value="NZ_CP104874.1"/>
</dbReference>
<evidence type="ECO:0000313" key="3">
    <source>
        <dbReference type="Proteomes" id="UP001381003"/>
    </source>
</evidence>